<gene>
    <name evidence="1" type="ORF">NC992_00040</name>
</gene>
<keyword evidence="2" id="KW-1185">Reference proteome</keyword>
<proteinExistence type="predicted"/>
<evidence type="ECO:0000313" key="1">
    <source>
        <dbReference type="EMBL" id="MEP0945249.1"/>
    </source>
</evidence>
<sequence length="262" mass="30402">MKFTDYFDRIAIVYLPERKRRFRSIQRQVKRLGIEDKVQWFQGLKFDDAGQFPKASVRGCVMSNYELLRKAADDNVERLLLFQEDCVLSQRLIRQESAILDELTDRRWDFAYFGCQPYSNDMANGKKTTIAPTPDRFFSQIRVRQNIRETHFWTCQGRAIPKLVEFMEASFDRPMNHPDCGPMYFDGYMNEIRYRNLDLVTLAAAPNLGWPLSSVSNLNPGRLDRIPGVSSALHVVRGTKNFCLETADFVRHSLTPSDQQVG</sequence>
<name>A0ABV0JXL7_9CYAN</name>
<comment type="caution">
    <text evidence="1">The sequence shown here is derived from an EMBL/GenBank/DDBJ whole genome shotgun (WGS) entry which is preliminary data.</text>
</comment>
<evidence type="ECO:0008006" key="3">
    <source>
        <dbReference type="Google" id="ProtNLM"/>
    </source>
</evidence>
<organism evidence="1 2">
    <name type="scientific">Leptolyngbya subtilissima DQ-A4</name>
    <dbReference type="NCBI Taxonomy" id="2933933"/>
    <lineage>
        <taxon>Bacteria</taxon>
        <taxon>Bacillati</taxon>
        <taxon>Cyanobacteriota</taxon>
        <taxon>Cyanophyceae</taxon>
        <taxon>Leptolyngbyales</taxon>
        <taxon>Leptolyngbyaceae</taxon>
        <taxon>Leptolyngbya group</taxon>
        <taxon>Leptolyngbya</taxon>
    </lineage>
</organism>
<dbReference type="RefSeq" id="WP_190697780.1">
    <property type="nucleotide sequence ID" value="NZ_JAMPKX010000001.1"/>
</dbReference>
<dbReference type="EMBL" id="JAMPKX010000001">
    <property type="protein sequence ID" value="MEP0945249.1"/>
    <property type="molecule type" value="Genomic_DNA"/>
</dbReference>
<evidence type="ECO:0000313" key="2">
    <source>
        <dbReference type="Proteomes" id="UP001482513"/>
    </source>
</evidence>
<reference evidence="1 2" key="1">
    <citation type="submission" date="2022-04" db="EMBL/GenBank/DDBJ databases">
        <title>Positive selection, recombination, and allopatry shape intraspecific diversity of widespread and dominant cyanobacteria.</title>
        <authorList>
            <person name="Wei J."/>
            <person name="Shu W."/>
            <person name="Hu C."/>
        </authorList>
    </citation>
    <scope>NUCLEOTIDE SEQUENCE [LARGE SCALE GENOMIC DNA]</scope>
    <source>
        <strain evidence="1 2">DQ-A4</strain>
    </source>
</reference>
<accession>A0ABV0JXL7</accession>
<protein>
    <recommendedName>
        <fullName evidence="3">Glycosyltransferase family 25 (LPS biosynthesis protein)</fullName>
    </recommendedName>
</protein>
<dbReference type="Proteomes" id="UP001482513">
    <property type="component" value="Unassembled WGS sequence"/>
</dbReference>